<accession>A0A975J180</accession>
<dbReference type="RefSeq" id="WP_211632716.1">
    <property type="nucleotide sequence ID" value="NZ_CP073100.1"/>
</dbReference>
<organism evidence="2 3">
    <name type="scientific">Luteolibacter ambystomatis</name>
    <dbReference type="NCBI Taxonomy" id="2824561"/>
    <lineage>
        <taxon>Bacteria</taxon>
        <taxon>Pseudomonadati</taxon>
        <taxon>Verrucomicrobiota</taxon>
        <taxon>Verrucomicrobiia</taxon>
        <taxon>Verrucomicrobiales</taxon>
        <taxon>Verrucomicrobiaceae</taxon>
        <taxon>Luteolibacter</taxon>
    </lineage>
</organism>
<protein>
    <recommendedName>
        <fullName evidence="1">DUF6916 domain-containing protein</fullName>
    </recommendedName>
</protein>
<gene>
    <name evidence="2" type="ORF">KBB96_04345</name>
</gene>
<evidence type="ECO:0000313" key="3">
    <source>
        <dbReference type="Proteomes" id="UP000676169"/>
    </source>
</evidence>
<dbReference type="AlphaFoldDB" id="A0A975J180"/>
<dbReference type="Proteomes" id="UP000676169">
    <property type="component" value="Chromosome"/>
</dbReference>
<reference evidence="2" key="1">
    <citation type="submission" date="2021-04" db="EMBL/GenBank/DDBJ databases">
        <title>Luteolibacter sp. 32A isolated from the skin of an Anderson's salamander (Ambystoma andersonii).</title>
        <authorList>
            <person name="Spergser J."/>
            <person name="Busse H.-J."/>
        </authorList>
    </citation>
    <scope>NUCLEOTIDE SEQUENCE</scope>
    <source>
        <strain evidence="2">32A</strain>
    </source>
</reference>
<evidence type="ECO:0000313" key="2">
    <source>
        <dbReference type="EMBL" id="QUE52124.1"/>
    </source>
</evidence>
<feature type="domain" description="DUF6916" evidence="1">
    <location>
        <begin position="84"/>
        <end position="177"/>
    </location>
</feature>
<dbReference type="EMBL" id="CP073100">
    <property type="protein sequence ID" value="QUE52124.1"/>
    <property type="molecule type" value="Genomic_DNA"/>
</dbReference>
<proteinExistence type="predicted"/>
<dbReference type="KEGG" id="lamb:KBB96_04345"/>
<keyword evidence="3" id="KW-1185">Reference proteome</keyword>
<dbReference type="InterPro" id="IPR054209">
    <property type="entry name" value="DUF6916"/>
</dbReference>
<sequence>MNAPKSTDSPTPAFKRRHVLMVLAAGTCATAVGLKRIFTSPEMAFVPAPAAGGNKTTAPRVSNAAETPVEESPFASAPNVPDRLSRDWFLPHLNSRFSMSLTGSSTVDMTLSEVSAETRIHNDANAYTAFTILFDAPKGSPAAEGIYHIRHPQLGEMDLFLAPVGNTIARLQYEAAFTRKA</sequence>
<evidence type="ECO:0000259" key="1">
    <source>
        <dbReference type="Pfam" id="PF21880"/>
    </source>
</evidence>
<name>A0A975J180_9BACT</name>
<dbReference type="Pfam" id="PF21880">
    <property type="entry name" value="DUF6916"/>
    <property type="match status" value="1"/>
</dbReference>